<evidence type="ECO:0000313" key="1">
    <source>
        <dbReference type="EMBL" id="SFQ51641.1"/>
    </source>
</evidence>
<dbReference type="OrthoDB" id="1777757at2"/>
<proteinExistence type="predicted"/>
<dbReference type="SUPFAM" id="SSF52540">
    <property type="entry name" value="P-loop containing nucleoside triphosphate hydrolases"/>
    <property type="match status" value="1"/>
</dbReference>
<reference evidence="2" key="1">
    <citation type="submission" date="2016-10" db="EMBL/GenBank/DDBJ databases">
        <authorList>
            <person name="Varghese N."/>
            <person name="Submissions S."/>
        </authorList>
    </citation>
    <scope>NUCLEOTIDE SEQUENCE [LARGE SCALE GENOMIC DNA]</scope>
    <source>
        <strain evidence="2">DSM 11706</strain>
    </source>
</reference>
<gene>
    <name evidence="1" type="ORF">SAMN05421670_2409</name>
</gene>
<dbReference type="Proteomes" id="UP000198734">
    <property type="component" value="Unassembled WGS sequence"/>
</dbReference>
<sequence>MIIEFVGIPGSGKTYISRKFQEYINSDLNIESKYEIQNSRDIVKSSDRNKVLNKILVINKILNINSMNFIFKILGSNRPFFEKILSIYYFANKIREYQLINDSLKTNSTHKKVVLIDEGLLHITSNIFFEELRFEDIDLFFKKIYKKNYFNHKKLFVFIDSNDSLVRLTSRPDGFPKMWTKLNEGEIKDRIAIMSKKHLIKKEYAEYKKMSAIYYANTYDAGTDLSKLFNEILTYIEVDK</sequence>
<evidence type="ECO:0000313" key="2">
    <source>
        <dbReference type="Proteomes" id="UP000198734"/>
    </source>
</evidence>
<dbReference type="RefSeq" id="WP_093537144.1">
    <property type="nucleotide sequence ID" value="NZ_FOXU01000004.1"/>
</dbReference>
<name>A0A1I5Z5A7_9BACI</name>
<dbReference type="Gene3D" id="3.40.50.300">
    <property type="entry name" value="P-loop containing nucleotide triphosphate hydrolases"/>
    <property type="match status" value="1"/>
</dbReference>
<organism evidence="1 2">
    <name type="scientific">Psychrobacillus psychrotolerans</name>
    <dbReference type="NCBI Taxonomy" id="126156"/>
    <lineage>
        <taxon>Bacteria</taxon>
        <taxon>Bacillati</taxon>
        <taxon>Bacillota</taxon>
        <taxon>Bacilli</taxon>
        <taxon>Bacillales</taxon>
        <taxon>Bacillaceae</taxon>
        <taxon>Psychrobacillus</taxon>
    </lineage>
</organism>
<dbReference type="AlphaFoldDB" id="A0A1I5Z5A7"/>
<keyword evidence="2" id="KW-1185">Reference proteome</keyword>
<dbReference type="EMBL" id="FOXU01000004">
    <property type="protein sequence ID" value="SFQ51641.1"/>
    <property type="molecule type" value="Genomic_DNA"/>
</dbReference>
<dbReference type="InterPro" id="IPR027417">
    <property type="entry name" value="P-loop_NTPase"/>
</dbReference>
<accession>A0A1I5Z5A7</accession>
<protein>
    <submittedName>
        <fullName evidence="1">Uncharacterized protein</fullName>
    </submittedName>
</protein>
<dbReference type="STRING" id="126156.SAMN05421670_2409"/>